<dbReference type="Gene3D" id="2.60.40.420">
    <property type="entry name" value="Cupredoxins - blue copper proteins"/>
    <property type="match status" value="1"/>
</dbReference>
<reference evidence="8 9" key="1">
    <citation type="submission" date="2020-07" db="EMBL/GenBank/DDBJ databases">
        <authorList>
            <person name="Cui H."/>
        </authorList>
    </citation>
    <scope>NUCLEOTIDE SEQUENCE [LARGE SCALE GENOMIC DNA]</scope>
    <source>
        <strain evidence="8 9">YPL8</strain>
    </source>
</reference>
<dbReference type="InterPro" id="IPR008972">
    <property type="entry name" value="Cupredoxin"/>
</dbReference>
<dbReference type="AlphaFoldDB" id="A0A7D5GV23"/>
<comment type="subcellular location">
    <subcellularLocation>
        <location evidence="1">Membrane</location>
    </subcellularLocation>
</comment>
<keyword evidence="4" id="KW-0249">Electron transport</keyword>
<evidence type="ECO:0000259" key="7">
    <source>
        <dbReference type="Pfam" id="PF00127"/>
    </source>
</evidence>
<dbReference type="Pfam" id="PF00127">
    <property type="entry name" value="Copper-bind"/>
    <property type="match status" value="1"/>
</dbReference>
<evidence type="ECO:0000256" key="4">
    <source>
        <dbReference type="ARBA" id="ARBA00022982"/>
    </source>
</evidence>
<dbReference type="GO" id="GO:0009055">
    <property type="term" value="F:electron transfer activity"/>
    <property type="evidence" value="ECO:0007669"/>
    <property type="project" value="InterPro"/>
</dbReference>
<dbReference type="Proteomes" id="UP000509241">
    <property type="component" value="Chromosome"/>
</dbReference>
<dbReference type="EMBL" id="CP058601">
    <property type="protein sequence ID" value="QLG51149.1"/>
    <property type="molecule type" value="Genomic_DNA"/>
</dbReference>
<evidence type="ECO:0000256" key="3">
    <source>
        <dbReference type="ARBA" id="ARBA00022723"/>
    </source>
</evidence>
<dbReference type="CDD" id="cd04220">
    <property type="entry name" value="Halocyanin"/>
    <property type="match status" value="1"/>
</dbReference>
<dbReference type="InterPro" id="IPR017533">
    <property type="entry name" value="Halocyanin"/>
</dbReference>
<accession>A0A7D5GV23</accession>
<dbReference type="GO" id="GO:0016020">
    <property type="term" value="C:membrane"/>
    <property type="evidence" value="ECO:0007669"/>
    <property type="project" value="UniProtKB-SubCell"/>
</dbReference>
<keyword evidence="2" id="KW-0813">Transport</keyword>
<evidence type="ECO:0000256" key="1">
    <source>
        <dbReference type="ARBA" id="ARBA00004370"/>
    </source>
</evidence>
<organism evidence="8 9">
    <name type="scientific">Natrinema halophilum</name>
    <dbReference type="NCBI Taxonomy" id="1699371"/>
    <lineage>
        <taxon>Archaea</taxon>
        <taxon>Methanobacteriati</taxon>
        <taxon>Methanobacteriota</taxon>
        <taxon>Stenosarchaea group</taxon>
        <taxon>Halobacteria</taxon>
        <taxon>Halobacteriales</taxon>
        <taxon>Natrialbaceae</taxon>
        <taxon>Natrinema</taxon>
    </lineage>
</organism>
<evidence type="ECO:0000256" key="2">
    <source>
        <dbReference type="ARBA" id="ARBA00022448"/>
    </source>
</evidence>
<protein>
    <submittedName>
        <fullName evidence="8">Halocyanin domain-containing protein</fullName>
    </submittedName>
</protein>
<evidence type="ECO:0000313" key="8">
    <source>
        <dbReference type="EMBL" id="QLG51149.1"/>
    </source>
</evidence>
<dbReference type="NCBIfam" id="TIGR03102">
    <property type="entry name" value="halo_cynanin"/>
    <property type="match status" value="1"/>
</dbReference>
<dbReference type="InterPro" id="IPR000923">
    <property type="entry name" value="BlueCu_1"/>
</dbReference>
<evidence type="ECO:0000256" key="5">
    <source>
        <dbReference type="ARBA" id="ARBA00023008"/>
    </source>
</evidence>
<dbReference type="SUPFAM" id="SSF49503">
    <property type="entry name" value="Cupredoxins"/>
    <property type="match status" value="1"/>
</dbReference>
<proteinExistence type="predicted"/>
<keyword evidence="9" id="KW-1185">Reference proteome</keyword>
<keyword evidence="6" id="KW-0472">Membrane</keyword>
<dbReference type="PROSITE" id="PS00196">
    <property type="entry name" value="COPPER_BLUE"/>
    <property type="match status" value="1"/>
</dbReference>
<keyword evidence="3" id="KW-0479">Metal-binding</keyword>
<name>A0A7D5GV23_9EURY</name>
<keyword evidence="5" id="KW-0186">Copper</keyword>
<dbReference type="PANTHER" id="PTHR34192:SF10">
    <property type="entry name" value="PLASTOCYANIN MAJOR ISOFORM, CHLOROPLASTIC-RELATED"/>
    <property type="match status" value="1"/>
</dbReference>
<dbReference type="InterPro" id="IPR028871">
    <property type="entry name" value="BlueCu_1_BS"/>
</dbReference>
<evidence type="ECO:0000256" key="6">
    <source>
        <dbReference type="ARBA" id="ARBA00023136"/>
    </source>
</evidence>
<feature type="domain" description="Blue (type 1) copper" evidence="7">
    <location>
        <begin position="77"/>
        <end position="180"/>
    </location>
</feature>
<dbReference type="GO" id="GO:0005507">
    <property type="term" value="F:copper ion binding"/>
    <property type="evidence" value="ECO:0007669"/>
    <property type="project" value="InterPro"/>
</dbReference>
<sequence length="180" mass="19831">MFVAIVRCLFFYSVGAGLYMELIERRTILKTIGVSTVLGGISGSASAQEGEEEPDYGDWFDDVENYEETEDLTGEDEVTVDVGAGDGLQFDPPAFRIDQDATVVWEWTGEGGSHNVVHVPEEEESLGIENATGAEEPVFETEITDEAGFTFEHQFEDTGTYLYVCEPHRQQGMKGAVVVE</sequence>
<dbReference type="KEGG" id="haly:HYG82_05675"/>
<evidence type="ECO:0000313" key="9">
    <source>
        <dbReference type="Proteomes" id="UP000509241"/>
    </source>
</evidence>
<gene>
    <name evidence="8" type="ORF">HYG82_05675</name>
</gene>
<dbReference type="PANTHER" id="PTHR34192">
    <property type="entry name" value="PLASTOCYANIN MAJOR ISOFORM, CHLOROPLASTIC-RELATED"/>
    <property type="match status" value="1"/>
</dbReference>